<dbReference type="InterPro" id="IPR053151">
    <property type="entry name" value="RNase_H-like"/>
</dbReference>
<dbReference type="EMBL" id="BPVZ01000089">
    <property type="protein sequence ID" value="GKV30854.1"/>
    <property type="molecule type" value="Genomic_DNA"/>
</dbReference>
<dbReference type="Proteomes" id="UP001054252">
    <property type="component" value="Unassembled WGS sequence"/>
</dbReference>
<dbReference type="InterPro" id="IPR044730">
    <property type="entry name" value="RNase_H-like_dom_plant"/>
</dbReference>
<reference evidence="2 3" key="1">
    <citation type="journal article" date="2021" name="Commun. Biol.">
        <title>The genome of Shorea leprosula (Dipterocarpaceae) highlights the ecological relevance of drought in aseasonal tropical rainforests.</title>
        <authorList>
            <person name="Ng K.K.S."/>
            <person name="Kobayashi M.J."/>
            <person name="Fawcett J.A."/>
            <person name="Hatakeyama M."/>
            <person name="Paape T."/>
            <person name="Ng C.H."/>
            <person name="Ang C.C."/>
            <person name="Tnah L.H."/>
            <person name="Lee C.T."/>
            <person name="Nishiyama T."/>
            <person name="Sese J."/>
            <person name="O'Brien M.J."/>
            <person name="Copetti D."/>
            <person name="Mohd Noor M.I."/>
            <person name="Ong R.C."/>
            <person name="Putra M."/>
            <person name="Sireger I.Z."/>
            <person name="Indrioko S."/>
            <person name="Kosugi Y."/>
            <person name="Izuno A."/>
            <person name="Isagi Y."/>
            <person name="Lee S.L."/>
            <person name="Shimizu K.K."/>
        </authorList>
    </citation>
    <scope>NUCLEOTIDE SEQUENCE [LARGE SCALE GENOMIC DNA]</scope>
    <source>
        <strain evidence="2">214</strain>
    </source>
</reference>
<comment type="caution">
    <text evidence="2">The sequence shown here is derived from an EMBL/GenBank/DDBJ whole genome shotgun (WGS) entry which is preliminary data.</text>
</comment>
<name>A0AAV5L106_9ROSI</name>
<gene>
    <name evidence="2" type="ORF">SLEP1_g39626</name>
</gene>
<feature type="domain" description="RNase H type-1" evidence="1">
    <location>
        <begin position="12"/>
        <end position="118"/>
    </location>
</feature>
<dbReference type="SUPFAM" id="SSF53098">
    <property type="entry name" value="Ribonuclease H-like"/>
    <property type="match status" value="1"/>
</dbReference>
<dbReference type="GO" id="GO:0004523">
    <property type="term" value="F:RNA-DNA hybrid ribonuclease activity"/>
    <property type="evidence" value="ECO:0007669"/>
    <property type="project" value="InterPro"/>
</dbReference>
<sequence length="154" mass="16770">MALASNVLRPQRASRGLVRDSMGHWVQGFATHIGTTSSFLAELWTCREGLKLACQLGIDHLILEMDSLLVVQMIQDRKGVEGPATVLFADIFGLLSSFSVYFVNHTLREGNFTTDFMASLGHGLPVGATYLVDPPAGLNQILQGDTMGTMFLKV</sequence>
<dbReference type="Gene3D" id="3.30.420.10">
    <property type="entry name" value="Ribonuclease H-like superfamily/Ribonuclease H"/>
    <property type="match status" value="1"/>
</dbReference>
<dbReference type="PANTHER" id="PTHR47723">
    <property type="entry name" value="OS05G0353850 PROTEIN"/>
    <property type="match status" value="1"/>
</dbReference>
<organism evidence="2 3">
    <name type="scientific">Rubroshorea leprosula</name>
    <dbReference type="NCBI Taxonomy" id="152421"/>
    <lineage>
        <taxon>Eukaryota</taxon>
        <taxon>Viridiplantae</taxon>
        <taxon>Streptophyta</taxon>
        <taxon>Embryophyta</taxon>
        <taxon>Tracheophyta</taxon>
        <taxon>Spermatophyta</taxon>
        <taxon>Magnoliopsida</taxon>
        <taxon>eudicotyledons</taxon>
        <taxon>Gunneridae</taxon>
        <taxon>Pentapetalae</taxon>
        <taxon>rosids</taxon>
        <taxon>malvids</taxon>
        <taxon>Malvales</taxon>
        <taxon>Dipterocarpaceae</taxon>
        <taxon>Rubroshorea</taxon>
    </lineage>
</organism>
<dbReference type="InterPro" id="IPR012337">
    <property type="entry name" value="RNaseH-like_sf"/>
</dbReference>
<protein>
    <recommendedName>
        <fullName evidence="1">RNase H type-1 domain-containing protein</fullName>
    </recommendedName>
</protein>
<dbReference type="Pfam" id="PF13456">
    <property type="entry name" value="RVT_3"/>
    <property type="match status" value="1"/>
</dbReference>
<evidence type="ECO:0000259" key="1">
    <source>
        <dbReference type="Pfam" id="PF13456"/>
    </source>
</evidence>
<proteinExistence type="predicted"/>
<keyword evidence="3" id="KW-1185">Reference proteome</keyword>
<evidence type="ECO:0000313" key="3">
    <source>
        <dbReference type="Proteomes" id="UP001054252"/>
    </source>
</evidence>
<evidence type="ECO:0000313" key="2">
    <source>
        <dbReference type="EMBL" id="GKV30854.1"/>
    </source>
</evidence>
<dbReference type="GO" id="GO:0003676">
    <property type="term" value="F:nucleic acid binding"/>
    <property type="evidence" value="ECO:0007669"/>
    <property type="project" value="InterPro"/>
</dbReference>
<dbReference type="CDD" id="cd06222">
    <property type="entry name" value="RNase_H_like"/>
    <property type="match status" value="1"/>
</dbReference>
<dbReference type="PANTHER" id="PTHR47723:SF13">
    <property type="entry name" value="PUTATIVE-RELATED"/>
    <property type="match status" value="1"/>
</dbReference>
<dbReference type="InterPro" id="IPR002156">
    <property type="entry name" value="RNaseH_domain"/>
</dbReference>
<dbReference type="InterPro" id="IPR036397">
    <property type="entry name" value="RNaseH_sf"/>
</dbReference>
<accession>A0AAV5L106</accession>
<dbReference type="AlphaFoldDB" id="A0AAV5L106"/>